<feature type="region of interest" description="Disordered" evidence="1">
    <location>
        <begin position="291"/>
        <end position="318"/>
    </location>
</feature>
<dbReference type="PANTHER" id="PTHR36698:SF2">
    <property type="entry name" value="MCE_MLAD DOMAIN-CONTAINING PROTEIN"/>
    <property type="match status" value="1"/>
</dbReference>
<evidence type="ECO:0000256" key="1">
    <source>
        <dbReference type="SAM" id="MobiDB-lite"/>
    </source>
</evidence>
<evidence type="ECO:0000313" key="4">
    <source>
        <dbReference type="EMBL" id="ANN74218.1"/>
    </source>
</evidence>
<keyword evidence="5" id="KW-1185">Reference proteome</keyword>
<gene>
    <name evidence="3" type="ORF">BAU06_24655</name>
    <name evidence="4" type="ORF">BAU08_25230</name>
</gene>
<dbReference type="STRING" id="463025.BAU08_25230"/>
<accession>A0A193G3F1</accession>
<dbReference type="KEGG" id="bbro:BAU06_24655"/>
<feature type="domain" description="Mce/MlaD" evidence="2">
    <location>
        <begin position="44"/>
        <end position="112"/>
    </location>
</feature>
<evidence type="ECO:0000313" key="3">
    <source>
        <dbReference type="EMBL" id="ANN69068.1"/>
    </source>
</evidence>
<name>A0A193G3F1_9BORD</name>
<sequence length="318" mass="33179">MESRSHALLAGTFTLVLLAAVLLIAFAIKRDRSTLTEYEIISHTAVSGLSQQSPVRYQGVPVGKVQSLSFDPDVPGLVRIRIGVAPNTPITSATWAELGVQGVTGLSNIDLRDDGSSRVRLTRQGDAPPVIPLRAGLLERLSQGGGNIVGNLEKISGQLAALLSDDNVRALQSAMRDAATVSASLKDASGQLRPLVAKVGPLIDSLGESSRQAQATARDISALAQQARTAVARLDAPDGPLAMATRSLREIAFAASRLSNDTLPAVSSMANQVNTTARNVSSAVRRVGDTPQSIIFGAPPPRPGPGEAGFQGFGRAQQ</sequence>
<dbReference type="Pfam" id="PF02470">
    <property type="entry name" value="MlaD"/>
    <property type="match status" value="1"/>
</dbReference>
<dbReference type="Proteomes" id="UP000091897">
    <property type="component" value="Chromosome"/>
</dbReference>
<protein>
    <submittedName>
        <fullName evidence="4">Mammalian cell entry protein</fullName>
    </submittedName>
</protein>
<evidence type="ECO:0000313" key="5">
    <source>
        <dbReference type="Proteomes" id="UP000091897"/>
    </source>
</evidence>
<dbReference type="EMBL" id="CP016170">
    <property type="protein sequence ID" value="ANN69068.1"/>
    <property type="molecule type" value="Genomic_DNA"/>
</dbReference>
<dbReference type="Proteomes" id="UP000092213">
    <property type="component" value="Chromosome"/>
</dbReference>
<dbReference type="EMBL" id="CP016171">
    <property type="protein sequence ID" value="ANN74218.1"/>
    <property type="molecule type" value="Genomic_DNA"/>
</dbReference>
<dbReference type="OrthoDB" id="5294672at2"/>
<evidence type="ECO:0000259" key="2">
    <source>
        <dbReference type="Pfam" id="PF02470"/>
    </source>
</evidence>
<organism evidence="4 6">
    <name type="scientific">Bordetella bronchialis</name>
    <dbReference type="NCBI Taxonomy" id="463025"/>
    <lineage>
        <taxon>Bacteria</taxon>
        <taxon>Pseudomonadati</taxon>
        <taxon>Pseudomonadota</taxon>
        <taxon>Betaproteobacteria</taxon>
        <taxon>Burkholderiales</taxon>
        <taxon>Alcaligenaceae</taxon>
        <taxon>Bordetella</taxon>
    </lineage>
</organism>
<evidence type="ECO:0000313" key="6">
    <source>
        <dbReference type="Proteomes" id="UP000092213"/>
    </source>
</evidence>
<dbReference type="InterPro" id="IPR003399">
    <property type="entry name" value="Mce/MlaD"/>
</dbReference>
<reference evidence="5 6" key="1">
    <citation type="submission" date="2016-06" db="EMBL/GenBank/DDBJ databases">
        <title>Complete genome sequences of Bordetella bronchialis and Bordetella flabilis.</title>
        <authorList>
            <person name="LiPuma J.J."/>
            <person name="Spilker T."/>
        </authorList>
    </citation>
    <scope>NUCLEOTIDE SEQUENCE [LARGE SCALE GENOMIC DNA]</scope>
    <source>
        <strain evidence="4 6">AU17976</strain>
        <strain evidence="3 5">AU3182</strain>
    </source>
</reference>
<dbReference type="AlphaFoldDB" id="A0A193G3F1"/>
<dbReference type="RefSeq" id="WP_066356901.1">
    <property type="nucleotide sequence ID" value="NZ_CBCSFJ010000002.1"/>
</dbReference>
<proteinExistence type="predicted"/>
<dbReference type="PANTHER" id="PTHR36698">
    <property type="entry name" value="BLL5892 PROTEIN"/>
    <property type="match status" value="1"/>
</dbReference>